<proteinExistence type="predicted"/>
<evidence type="ECO:0000313" key="4">
    <source>
        <dbReference type="EMBL" id="QJR12698.1"/>
    </source>
</evidence>
<dbReference type="SUPFAM" id="SSF53448">
    <property type="entry name" value="Nucleotide-diphospho-sugar transferases"/>
    <property type="match status" value="1"/>
</dbReference>
<dbReference type="PROSITE" id="PS50005">
    <property type="entry name" value="TPR"/>
    <property type="match status" value="2"/>
</dbReference>
<dbReference type="InterPro" id="IPR011990">
    <property type="entry name" value="TPR-like_helical_dom_sf"/>
</dbReference>
<dbReference type="EMBL" id="CP053069">
    <property type="protein sequence ID" value="QJR12698.1"/>
    <property type="molecule type" value="Genomic_DNA"/>
</dbReference>
<keyword evidence="2" id="KW-0732">Signal</keyword>
<dbReference type="Gene3D" id="3.90.550.10">
    <property type="entry name" value="Spore Coat Polysaccharide Biosynthesis Protein SpsA, Chain A"/>
    <property type="match status" value="1"/>
</dbReference>
<evidence type="ECO:0000256" key="2">
    <source>
        <dbReference type="SAM" id="SignalP"/>
    </source>
</evidence>
<accession>A0A6M4H0M2</accession>
<dbReference type="InterPro" id="IPR019734">
    <property type="entry name" value="TPR_rpt"/>
</dbReference>
<feature type="domain" description="Streptomycin biosynthesis protein StrF" evidence="3">
    <location>
        <begin position="249"/>
        <end position="408"/>
    </location>
</feature>
<dbReference type="PANTHER" id="PTHR44998">
    <property type="match status" value="1"/>
</dbReference>
<protein>
    <recommendedName>
        <fullName evidence="3">Streptomycin biosynthesis protein StrF domain-containing protein</fullName>
    </recommendedName>
</protein>
<dbReference type="InterPro" id="IPR059123">
    <property type="entry name" value="StrF_dom"/>
</dbReference>
<dbReference type="InterPro" id="IPR029044">
    <property type="entry name" value="Nucleotide-diphossugar_trans"/>
</dbReference>
<feature type="repeat" description="TPR" evidence="1">
    <location>
        <begin position="87"/>
        <end position="120"/>
    </location>
</feature>
<dbReference type="PANTHER" id="PTHR44998:SF1">
    <property type="entry name" value="UDP-N-ACETYLGLUCOSAMINE--PEPTIDE N-ACETYLGLUCOSAMINYLTRANSFERASE 110 KDA SUBUNIT"/>
    <property type="match status" value="1"/>
</dbReference>
<reference evidence="4 5" key="1">
    <citation type="submission" date="2020-04" db="EMBL/GenBank/DDBJ databases">
        <title>Usitatibacter rugosus gen. nov., sp. nov. and Usitatibacter palustris sp. nov., novel members of Usitatibacteraceae fam. nov. within the order Nitrosomonadales isolated from soil.</title>
        <authorList>
            <person name="Huber K.J."/>
            <person name="Neumann-Schaal M."/>
            <person name="Geppert A."/>
            <person name="Luckner M."/>
            <person name="Wanner G."/>
            <person name="Overmann J."/>
        </authorList>
    </citation>
    <scope>NUCLEOTIDE SEQUENCE [LARGE SCALE GENOMIC DNA]</scope>
    <source>
        <strain evidence="4 5">0125_3</strain>
    </source>
</reference>
<keyword evidence="1" id="KW-0802">TPR repeat</keyword>
<feature type="chain" id="PRO_5027011397" description="Streptomycin biosynthesis protein StrF domain-containing protein" evidence="2">
    <location>
        <begin position="29"/>
        <end position="473"/>
    </location>
</feature>
<dbReference type="RefSeq" id="WP_171095126.1">
    <property type="nucleotide sequence ID" value="NZ_CP053069.1"/>
</dbReference>
<evidence type="ECO:0000256" key="1">
    <source>
        <dbReference type="PROSITE-ProRule" id="PRU00339"/>
    </source>
</evidence>
<feature type="repeat" description="TPR" evidence="1">
    <location>
        <begin position="121"/>
        <end position="154"/>
    </location>
</feature>
<name>A0A6M4H0M2_9PROT</name>
<dbReference type="SMART" id="SM00028">
    <property type="entry name" value="TPR"/>
    <property type="match status" value="3"/>
</dbReference>
<evidence type="ECO:0000313" key="5">
    <source>
        <dbReference type="Proteomes" id="UP000501534"/>
    </source>
</evidence>
<dbReference type="Pfam" id="PF13432">
    <property type="entry name" value="TPR_16"/>
    <property type="match status" value="2"/>
</dbReference>
<organism evidence="4 5">
    <name type="scientific">Usitatibacter rugosus</name>
    <dbReference type="NCBI Taxonomy" id="2732067"/>
    <lineage>
        <taxon>Bacteria</taxon>
        <taxon>Pseudomonadati</taxon>
        <taxon>Pseudomonadota</taxon>
        <taxon>Betaproteobacteria</taxon>
        <taxon>Nitrosomonadales</taxon>
        <taxon>Usitatibacteraceae</taxon>
        <taxon>Usitatibacter</taxon>
    </lineage>
</organism>
<gene>
    <name evidence="4" type="ORF">DSM104443_03791</name>
</gene>
<feature type="signal peptide" evidence="2">
    <location>
        <begin position="1"/>
        <end position="28"/>
    </location>
</feature>
<dbReference type="KEGG" id="uru:DSM104443_03791"/>
<dbReference type="Proteomes" id="UP000501534">
    <property type="component" value="Chromosome"/>
</dbReference>
<dbReference type="Pfam" id="PF13712">
    <property type="entry name" value="Glyco_tranf_2_5"/>
    <property type="match status" value="1"/>
</dbReference>
<keyword evidence="5" id="KW-1185">Reference proteome</keyword>
<dbReference type="Gene3D" id="1.25.40.10">
    <property type="entry name" value="Tetratricopeptide repeat domain"/>
    <property type="match status" value="1"/>
</dbReference>
<dbReference type="SUPFAM" id="SSF48452">
    <property type="entry name" value="TPR-like"/>
    <property type="match status" value="1"/>
</dbReference>
<dbReference type="AlphaFoldDB" id="A0A6M4H0M2"/>
<evidence type="ECO:0000259" key="3">
    <source>
        <dbReference type="Pfam" id="PF13712"/>
    </source>
</evidence>
<sequence>MSSLRRGLRYLCTPLLAVFALSALPATAEGMEEIVLRSVQKCVRSPTRVRRTDEDALANACLAYRQGRYAEAEAQAMLHLAQEPAQAKAHMILGLARWKAGRVEEAVRALEMAVSLAPDDAQAHLALGNVLRDARRHDDAVAAYSRASGQNPALAAAHFNRGVALREAGRPRDAILAFRAAARLDAGDFEATHGVVRTLGEAIRGSEQPLFDMPRTADRADPGPLSIVVCSIDPERLARFRSALAPHLAGLEHEVVVIGDAKSLCEGYARGVAASRHPLVVLMHDDVQLLSPEPFHALASALESHDVVGLAGSRLASGPAVLWAGHPHIHGWVSYPSRIGQGYEAWPLSLEAGVLDGMETLDGLLLAMRRETAVRVGFDCETFDGFHFYDLDFCVRAHAAGLSLAVTTEVIALHESAGDFGDDWRRYATRFAMKHPALASAPQGKCHAYCAQLDRLEDVARFHRELASLARVT</sequence>